<dbReference type="AlphaFoldDB" id="A0A7N2MPB9"/>
<reference evidence="1" key="2">
    <citation type="submission" date="2021-01" db="UniProtKB">
        <authorList>
            <consortium name="EnsemblPlants"/>
        </authorList>
    </citation>
    <scope>IDENTIFICATION</scope>
</reference>
<proteinExistence type="predicted"/>
<reference evidence="1 2" key="1">
    <citation type="journal article" date="2016" name="G3 (Bethesda)">
        <title>First Draft Assembly and Annotation of the Genome of a California Endemic Oak Quercus lobata Nee (Fagaceae).</title>
        <authorList>
            <person name="Sork V.L."/>
            <person name="Fitz-Gibbon S.T."/>
            <person name="Puiu D."/>
            <person name="Crepeau M."/>
            <person name="Gugger P.F."/>
            <person name="Sherman R."/>
            <person name="Stevens K."/>
            <person name="Langley C.H."/>
            <person name="Pellegrini M."/>
            <person name="Salzberg S.L."/>
        </authorList>
    </citation>
    <scope>NUCLEOTIDE SEQUENCE [LARGE SCALE GENOMIC DNA]</scope>
    <source>
        <strain evidence="1 2">cv. SW786</strain>
    </source>
</reference>
<evidence type="ECO:0000313" key="1">
    <source>
        <dbReference type="EnsemblPlants" id="QL10p009343:mrna"/>
    </source>
</evidence>
<dbReference type="PANTHER" id="PTHR34677:SF1">
    <property type="entry name" value="TRANSMEMBRANE PROTEIN"/>
    <property type="match status" value="1"/>
</dbReference>
<name>A0A7N2MPB9_QUELO</name>
<dbReference type="Proteomes" id="UP000594261">
    <property type="component" value="Chromosome 10"/>
</dbReference>
<dbReference type="PANTHER" id="PTHR34677">
    <property type="match status" value="1"/>
</dbReference>
<dbReference type="Gramene" id="QL10p009343:mrna">
    <property type="protein sequence ID" value="QL10p009343:mrna"/>
    <property type="gene ID" value="QL10p009343"/>
</dbReference>
<accession>A0A7N2MPB9</accession>
<dbReference type="EnsemblPlants" id="QL10p009343:mrna">
    <property type="protein sequence ID" value="QL10p009343:mrna"/>
    <property type="gene ID" value="QL10p009343"/>
</dbReference>
<organism evidence="1 2">
    <name type="scientific">Quercus lobata</name>
    <name type="common">Valley oak</name>
    <dbReference type="NCBI Taxonomy" id="97700"/>
    <lineage>
        <taxon>Eukaryota</taxon>
        <taxon>Viridiplantae</taxon>
        <taxon>Streptophyta</taxon>
        <taxon>Embryophyta</taxon>
        <taxon>Tracheophyta</taxon>
        <taxon>Spermatophyta</taxon>
        <taxon>Magnoliopsida</taxon>
        <taxon>eudicotyledons</taxon>
        <taxon>Gunneridae</taxon>
        <taxon>Pentapetalae</taxon>
        <taxon>rosids</taxon>
        <taxon>fabids</taxon>
        <taxon>Fagales</taxon>
        <taxon>Fagaceae</taxon>
        <taxon>Quercus</taxon>
    </lineage>
</organism>
<sequence>MVVNLTTHVPERQLVLDDVNGETRLVLATNNCVKLRICITFLVPVLNSSAEILKSLEPEILYSLPMNQGKLLPLNVSKDDPGHRRFEFMVDGCISGMAIVTVGIDENSITSIHGTPVSKVDPITFLFDSLRPAPMLITPPSDYLMPEISTPPSDFLGPDVNLTTLLHMRTREHNIFLWIEFKEPVFDFNRSDILIKGGELVRQVISALKEKKVKKKYAVEINVTDDVVSVKVPENVAHDVAGNKNLASETLLVRPYSVPIISIVISTFATASFVATSIAAGLLTASTASLSSIGTFSPPFSSLSDPASNLFV</sequence>
<evidence type="ECO:0000313" key="2">
    <source>
        <dbReference type="Proteomes" id="UP000594261"/>
    </source>
</evidence>
<dbReference type="EMBL" id="LRBV02000010">
    <property type="status" value="NOT_ANNOTATED_CDS"/>
    <property type="molecule type" value="Genomic_DNA"/>
</dbReference>
<keyword evidence="2" id="KW-1185">Reference proteome</keyword>
<protein>
    <submittedName>
        <fullName evidence="1">Uncharacterized protein</fullName>
    </submittedName>
</protein>
<dbReference type="InParanoid" id="A0A7N2MPB9"/>